<dbReference type="EMBL" id="WVUK01000048">
    <property type="protein sequence ID" value="KAF7495377.1"/>
    <property type="molecule type" value="Genomic_DNA"/>
</dbReference>
<keyword evidence="5 7" id="KW-1133">Transmembrane helix</keyword>
<dbReference type="OrthoDB" id="6114058at2759"/>
<dbReference type="EnsemblMetazoa" id="SSS_2377s_mrna">
    <property type="protein sequence ID" value="KAF7495377.1"/>
    <property type="gene ID" value="SSS_2377"/>
</dbReference>
<accession>A0A834REV9</accession>
<evidence type="ECO:0000256" key="4">
    <source>
        <dbReference type="ARBA" id="ARBA00022889"/>
    </source>
</evidence>
<keyword evidence="3 7" id="KW-0812">Transmembrane</keyword>
<evidence type="ECO:0000313" key="9">
    <source>
        <dbReference type="EnsemblMetazoa" id="KAF7495377.1"/>
    </source>
</evidence>
<dbReference type="InterPro" id="IPR007007">
    <property type="entry name" value="Ninjurin"/>
</dbReference>
<evidence type="ECO:0000256" key="2">
    <source>
        <dbReference type="ARBA" id="ARBA00008141"/>
    </source>
</evidence>
<dbReference type="PANTHER" id="PTHR12316">
    <property type="entry name" value="NINJURIN-RELATED"/>
    <property type="match status" value="1"/>
</dbReference>
<evidence type="ECO:0000256" key="3">
    <source>
        <dbReference type="ARBA" id="ARBA00022692"/>
    </source>
</evidence>
<reference evidence="9" key="3">
    <citation type="submission" date="2022-06" db="UniProtKB">
        <authorList>
            <consortium name="EnsemblMetazoa"/>
        </authorList>
    </citation>
    <scope>IDENTIFICATION</scope>
</reference>
<dbReference type="GO" id="GO:0016020">
    <property type="term" value="C:membrane"/>
    <property type="evidence" value="ECO:0007669"/>
    <property type="project" value="UniProtKB-SubCell"/>
</dbReference>
<dbReference type="Pfam" id="PF04923">
    <property type="entry name" value="Ninjurin"/>
    <property type="match status" value="1"/>
</dbReference>
<dbReference type="AlphaFoldDB" id="A0A834REV9"/>
<sequence length="209" mass="23270">MLQSDRLKTWCNNLFPAPMAEDETLSNSNDLDTNHRNNSTIVNTGHFQNSGTDFIDMNSINQSGQILNRIDPNMYATRKTIAQGIMGIGLMCANASQLKSILINANQHRYFQVSIFLIVISIIMQIIIGIIFITLGRLNINVVQDRRRADMMNNISVIVVFFITVTNVLITAFGPSETISSLGKYHPTSSSKLTTWSNLYSSSDSAAHH</sequence>
<keyword evidence="6 7" id="KW-0472">Membrane</keyword>
<evidence type="ECO:0000256" key="1">
    <source>
        <dbReference type="ARBA" id="ARBA00004141"/>
    </source>
</evidence>
<reference evidence="10" key="1">
    <citation type="journal article" date="2020" name="PLoS Negl. Trop. Dis.">
        <title>High-quality nuclear genome for Sarcoptes scabiei-A critical resource for a neglected parasite.</title>
        <authorList>
            <person name="Korhonen P.K."/>
            <person name="Gasser R.B."/>
            <person name="Ma G."/>
            <person name="Wang T."/>
            <person name="Stroehlein A.J."/>
            <person name="Young N.D."/>
            <person name="Ang C.S."/>
            <person name="Fernando D.D."/>
            <person name="Lu H.C."/>
            <person name="Taylor S."/>
            <person name="Reynolds S.L."/>
            <person name="Mofiz E."/>
            <person name="Najaraj S.H."/>
            <person name="Gowda H."/>
            <person name="Madugundu A."/>
            <person name="Renuse S."/>
            <person name="Holt D."/>
            <person name="Pandey A."/>
            <person name="Papenfuss A.T."/>
            <person name="Fischer K."/>
        </authorList>
    </citation>
    <scope>NUCLEOTIDE SEQUENCE [LARGE SCALE GENOMIC DNA]</scope>
</reference>
<gene>
    <name evidence="8" type="ORF">SSS_2377</name>
</gene>
<feature type="transmembrane region" description="Helical" evidence="7">
    <location>
        <begin position="110"/>
        <end position="135"/>
    </location>
</feature>
<evidence type="ECO:0000256" key="5">
    <source>
        <dbReference type="ARBA" id="ARBA00022989"/>
    </source>
</evidence>
<protein>
    <submittedName>
        <fullName evidence="8">Ninjurin-2</fullName>
    </submittedName>
</protein>
<evidence type="ECO:0000256" key="6">
    <source>
        <dbReference type="ARBA" id="ARBA00023136"/>
    </source>
</evidence>
<keyword evidence="10" id="KW-1185">Reference proteome</keyword>
<feature type="transmembrane region" description="Helical" evidence="7">
    <location>
        <begin position="155"/>
        <end position="174"/>
    </location>
</feature>
<dbReference type="GO" id="GO:0042246">
    <property type="term" value="P:tissue regeneration"/>
    <property type="evidence" value="ECO:0007669"/>
    <property type="project" value="InterPro"/>
</dbReference>
<name>A0A834REV9_SARSC</name>
<reference evidence="8" key="2">
    <citation type="submission" date="2020-01" db="EMBL/GenBank/DDBJ databases">
        <authorList>
            <person name="Korhonen P.K.K."/>
            <person name="Guangxu M.G."/>
            <person name="Wang T.W."/>
            <person name="Stroehlein A.J.S."/>
            <person name="Young N.D."/>
            <person name="Ang C.-S.A."/>
            <person name="Fernando D.W.F."/>
            <person name="Lu H.L."/>
            <person name="Taylor S.T."/>
            <person name="Ehtesham M.E.M."/>
            <person name="Najaraj S.H.N."/>
            <person name="Harsha G.H.G."/>
            <person name="Madugundu A.M."/>
            <person name="Renuse S.R."/>
            <person name="Holt D.H."/>
            <person name="Pandey A.P."/>
            <person name="Papenfuss A.P."/>
            <person name="Gasser R.B.G."/>
            <person name="Fischer K.F."/>
        </authorList>
    </citation>
    <scope>NUCLEOTIDE SEQUENCE</scope>
    <source>
        <strain evidence="8">SSS_KF_BRIS2020</strain>
    </source>
</reference>
<organism evidence="8">
    <name type="scientific">Sarcoptes scabiei</name>
    <name type="common">Itch mite</name>
    <name type="synonym">Acarus scabiei</name>
    <dbReference type="NCBI Taxonomy" id="52283"/>
    <lineage>
        <taxon>Eukaryota</taxon>
        <taxon>Metazoa</taxon>
        <taxon>Ecdysozoa</taxon>
        <taxon>Arthropoda</taxon>
        <taxon>Chelicerata</taxon>
        <taxon>Arachnida</taxon>
        <taxon>Acari</taxon>
        <taxon>Acariformes</taxon>
        <taxon>Sarcoptiformes</taxon>
        <taxon>Astigmata</taxon>
        <taxon>Psoroptidia</taxon>
        <taxon>Sarcoptoidea</taxon>
        <taxon>Sarcoptidae</taxon>
        <taxon>Sarcoptinae</taxon>
        <taxon>Sarcoptes</taxon>
    </lineage>
</organism>
<proteinExistence type="inferred from homology"/>
<comment type="subcellular location">
    <subcellularLocation>
        <location evidence="1">Membrane</location>
        <topology evidence="1">Multi-pass membrane protein</topology>
    </subcellularLocation>
</comment>
<evidence type="ECO:0000313" key="10">
    <source>
        <dbReference type="Proteomes" id="UP000070412"/>
    </source>
</evidence>
<evidence type="ECO:0000313" key="8">
    <source>
        <dbReference type="EMBL" id="KAF7495377.1"/>
    </source>
</evidence>
<comment type="similarity">
    <text evidence="2">Belongs to the ninjurin family.</text>
</comment>
<keyword evidence="4" id="KW-0130">Cell adhesion</keyword>
<dbReference type="Proteomes" id="UP000070412">
    <property type="component" value="Unassembled WGS sequence"/>
</dbReference>
<dbReference type="PANTHER" id="PTHR12316:SF17">
    <property type="entry name" value="NINJURIN C, ISOFORM D"/>
    <property type="match status" value="1"/>
</dbReference>
<evidence type="ECO:0000256" key="7">
    <source>
        <dbReference type="SAM" id="Phobius"/>
    </source>
</evidence>
<dbReference type="GO" id="GO:0007155">
    <property type="term" value="P:cell adhesion"/>
    <property type="evidence" value="ECO:0007669"/>
    <property type="project" value="UniProtKB-KW"/>
</dbReference>